<dbReference type="PANTHER" id="PTHR43576">
    <property type="entry name" value="ALPHA-L-ARABINOFURANOSIDASE C-RELATED"/>
    <property type="match status" value="1"/>
</dbReference>
<dbReference type="SUPFAM" id="SSF51011">
    <property type="entry name" value="Glycosyl hydrolase domain"/>
    <property type="match status" value="1"/>
</dbReference>
<accession>A0ABT5HM37</accession>
<dbReference type="InterPro" id="IPR017853">
    <property type="entry name" value="GH"/>
</dbReference>
<dbReference type="SMART" id="SM00813">
    <property type="entry name" value="Alpha-L-AF_C"/>
    <property type="match status" value="1"/>
</dbReference>
<comment type="catalytic activity">
    <reaction evidence="1">
        <text>Hydrolysis of terminal non-reducing alpha-L-arabinofuranoside residues in alpha-L-arabinosides.</text>
        <dbReference type="EC" id="3.2.1.55"/>
    </reaction>
</comment>
<feature type="signal peptide" evidence="8">
    <location>
        <begin position="1"/>
        <end position="18"/>
    </location>
</feature>
<sequence length="522" mass="57881">MLKSVLTAALLLATPVMAETVKVEATLKADKAGPVINRNIYGQFVEHLGRGVYEGIWVGKDSPIPNTRGIRNDVVAALKHIKVPVVRWPGGCFADDYHWRDGVGPERKPTINSNWNRQIEPNSFGTHEFMDFLSQIDAQPFVSVNVGSGSVKDAQSWMQYMTAEPTTPPGAERARNGQQTPWSVPYVGIGNETWGCGGQMRADDYAYEFRKYAAYVKSSSGKRPFLIAVGPDTDDYAWTETLMKEAAWWRPAATPMMYNIDRPIMDGLSLHFYTLPSNTWQNKGVATQFGEDQWISTMKRALFMDELITKNSAIMDKYDPQKKVALIVDEWGTWYDGGPGGLYQENTLRDALVAAVTLNIFHDHAERVKMANIAQMINVLQAMILTDKDKMILTPTYHVFEMYKVHQDATRIPVNYTAPVYRYGEAEVPMISVSASRDKAGKIHVSVANLDPNRAIALDLILTGVKAKTVTGRTLTAPATDSHNTFTAPNTVTPKPATGVKLKGDTLTANLPAKSVSVFELQ</sequence>
<evidence type="ECO:0000256" key="8">
    <source>
        <dbReference type="SAM" id="SignalP"/>
    </source>
</evidence>
<dbReference type="InterPro" id="IPR013780">
    <property type="entry name" value="Glyco_hydro_b"/>
</dbReference>
<proteinExistence type="inferred from homology"/>
<dbReference type="Proteomes" id="UP001218579">
    <property type="component" value="Unassembled WGS sequence"/>
</dbReference>
<evidence type="ECO:0000256" key="7">
    <source>
        <dbReference type="ARBA" id="ARBA00023295"/>
    </source>
</evidence>
<evidence type="ECO:0000259" key="9">
    <source>
        <dbReference type="SMART" id="SM00813"/>
    </source>
</evidence>
<dbReference type="EC" id="3.2.1.55" evidence="4"/>
<organism evidence="10 11">
    <name type="scientific">Asticcacaulis machinosus</name>
    <dbReference type="NCBI Taxonomy" id="2984211"/>
    <lineage>
        <taxon>Bacteria</taxon>
        <taxon>Pseudomonadati</taxon>
        <taxon>Pseudomonadota</taxon>
        <taxon>Alphaproteobacteria</taxon>
        <taxon>Caulobacterales</taxon>
        <taxon>Caulobacteraceae</taxon>
        <taxon>Asticcacaulis</taxon>
    </lineage>
</organism>
<evidence type="ECO:0000256" key="1">
    <source>
        <dbReference type="ARBA" id="ARBA00001462"/>
    </source>
</evidence>
<comment type="similarity">
    <text evidence="2">Belongs to the glycosyl hydrolase 51 family.</text>
</comment>
<dbReference type="EMBL" id="JAQQKV010000003">
    <property type="protein sequence ID" value="MDC7677309.1"/>
    <property type="molecule type" value="Genomic_DNA"/>
</dbReference>
<evidence type="ECO:0000256" key="2">
    <source>
        <dbReference type="ARBA" id="ARBA00007186"/>
    </source>
</evidence>
<evidence type="ECO:0000256" key="6">
    <source>
        <dbReference type="ARBA" id="ARBA00023277"/>
    </source>
</evidence>
<evidence type="ECO:0000256" key="5">
    <source>
        <dbReference type="ARBA" id="ARBA00022801"/>
    </source>
</evidence>
<keyword evidence="11" id="KW-1185">Reference proteome</keyword>
<reference evidence="10 11" key="1">
    <citation type="submission" date="2023-01" db="EMBL/GenBank/DDBJ databases">
        <title>Novel species of the genus Asticcacaulis isolated from rivers.</title>
        <authorList>
            <person name="Lu H."/>
        </authorList>
    </citation>
    <scope>NUCLEOTIDE SEQUENCE [LARGE SCALE GENOMIC DNA]</scope>
    <source>
        <strain evidence="10 11">LKC15W</strain>
    </source>
</reference>
<gene>
    <name evidence="10" type="ORF">PQU98_14280</name>
</gene>
<dbReference type="Gene3D" id="3.20.20.80">
    <property type="entry name" value="Glycosidases"/>
    <property type="match status" value="1"/>
</dbReference>
<evidence type="ECO:0000256" key="4">
    <source>
        <dbReference type="ARBA" id="ARBA00012670"/>
    </source>
</evidence>
<dbReference type="InterPro" id="IPR055235">
    <property type="entry name" value="ASD1_cat"/>
</dbReference>
<keyword evidence="6" id="KW-0119">Carbohydrate metabolism</keyword>
<dbReference type="PANTHER" id="PTHR43576:SF2">
    <property type="entry name" value="INTRACELLULAR EXO-ALPHA-L-ARABINOFURANOSIDASE 2"/>
    <property type="match status" value="1"/>
</dbReference>
<dbReference type="Pfam" id="PF06964">
    <property type="entry name" value="Alpha-L-AF_C"/>
    <property type="match status" value="1"/>
</dbReference>
<feature type="domain" description="Alpha-L-arabinofuranosidase C-terminal" evidence="9">
    <location>
        <begin position="329"/>
        <end position="515"/>
    </location>
</feature>
<dbReference type="Pfam" id="PF22848">
    <property type="entry name" value="ASD1_dom"/>
    <property type="match status" value="1"/>
</dbReference>
<evidence type="ECO:0000313" key="11">
    <source>
        <dbReference type="Proteomes" id="UP001218579"/>
    </source>
</evidence>
<dbReference type="SUPFAM" id="SSF51445">
    <property type="entry name" value="(Trans)glycosidases"/>
    <property type="match status" value="1"/>
</dbReference>
<keyword evidence="8" id="KW-0732">Signal</keyword>
<evidence type="ECO:0000313" key="10">
    <source>
        <dbReference type="EMBL" id="MDC7677309.1"/>
    </source>
</evidence>
<name>A0ABT5HM37_9CAUL</name>
<comment type="caution">
    <text evidence="10">The sequence shown here is derived from an EMBL/GenBank/DDBJ whole genome shotgun (WGS) entry which is preliminary data.</text>
</comment>
<comment type="subunit">
    <text evidence="3">Homohexamer; trimer of dimers.</text>
</comment>
<feature type="chain" id="PRO_5045840430" description="non-reducing end alpha-L-arabinofuranosidase" evidence="8">
    <location>
        <begin position="19"/>
        <end position="522"/>
    </location>
</feature>
<keyword evidence="5" id="KW-0378">Hydrolase</keyword>
<evidence type="ECO:0000256" key="3">
    <source>
        <dbReference type="ARBA" id="ARBA00011165"/>
    </source>
</evidence>
<dbReference type="Gene3D" id="2.60.40.1180">
    <property type="entry name" value="Golgi alpha-mannosidase II"/>
    <property type="match status" value="1"/>
</dbReference>
<dbReference type="InterPro" id="IPR010720">
    <property type="entry name" value="Alpha-L-AF_C"/>
</dbReference>
<keyword evidence="7" id="KW-0326">Glycosidase</keyword>
<protein>
    <recommendedName>
        <fullName evidence="4">non-reducing end alpha-L-arabinofuranosidase</fullName>
        <ecNumber evidence="4">3.2.1.55</ecNumber>
    </recommendedName>
</protein>